<dbReference type="InterPro" id="IPR003965">
    <property type="entry name" value="Fatty_acid_synthase"/>
</dbReference>
<dbReference type="PANTHER" id="PTHR43841">
    <property type="entry name" value="3-HYDROXYACYL-THIOESTER DEHYDRATASE HTDX-RELATED"/>
    <property type="match status" value="1"/>
</dbReference>
<gene>
    <name evidence="3" type="ORF">Air01nite_69190</name>
</gene>
<evidence type="ECO:0000256" key="1">
    <source>
        <dbReference type="ARBA" id="ARBA00005254"/>
    </source>
</evidence>
<organism evidence="3 4">
    <name type="scientific">Asanoa iriomotensis</name>
    <dbReference type="NCBI Taxonomy" id="234613"/>
    <lineage>
        <taxon>Bacteria</taxon>
        <taxon>Bacillati</taxon>
        <taxon>Actinomycetota</taxon>
        <taxon>Actinomycetes</taxon>
        <taxon>Micromonosporales</taxon>
        <taxon>Micromonosporaceae</taxon>
        <taxon>Asanoa</taxon>
    </lineage>
</organism>
<feature type="domain" description="MaoC-like" evidence="2">
    <location>
        <begin position="194"/>
        <end position="264"/>
    </location>
</feature>
<evidence type="ECO:0000313" key="4">
    <source>
        <dbReference type="Proteomes" id="UP000624325"/>
    </source>
</evidence>
<reference evidence="3 4" key="1">
    <citation type="submission" date="2021-01" db="EMBL/GenBank/DDBJ databases">
        <title>Whole genome shotgun sequence of Asanoa iriomotensis NBRC 100142.</title>
        <authorList>
            <person name="Komaki H."/>
            <person name="Tamura T."/>
        </authorList>
    </citation>
    <scope>NUCLEOTIDE SEQUENCE [LARGE SCALE GENOMIC DNA]</scope>
    <source>
        <strain evidence="3 4">NBRC 100142</strain>
    </source>
</reference>
<accession>A0ABQ4CDI3</accession>
<sequence length="287" mass="31091">MSIIELDGPPELGPLYRRAAIRALPRIGLVPGTERRPPIEVLPDVELVLRGVEVSRSWLADYDRVCGFRLTDRLPVTFPHVLATPLAMRLMTGADFPYPVVGLVHIANRITATRPLDASERLDLSVRAVDLRPHERGKQFDVVAVASVDGVEVWRDVSTYLRRGRSSGAGGGAAARDVPPPAAATWKVPARVGVDYARVSGDRNPIHTSRLGARLFGFPRPIAHGMWSKARCLAALDGRLPDAYTVEVAFKRPILLPGTVAFSATPGETFALHDPKSGAPHLIGTMS</sequence>
<evidence type="ECO:0000259" key="2">
    <source>
        <dbReference type="Pfam" id="PF01575"/>
    </source>
</evidence>
<dbReference type="EMBL" id="BONC01000078">
    <property type="protein sequence ID" value="GIF60824.1"/>
    <property type="molecule type" value="Genomic_DNA"/>
</dbReference>
<dbReference type="RefSeq" id="WP_203707638.1">
    <property type="nucleotide sequence ID" value="NZ_BAAALU010000019.1"/>
</dbReference>
<comment type="caution">
    <text evidence="3">The sequence shown here is derived from an EMBL/GenBank/DDBJ whole genome shotgun (WGS) entry which is preliminary data.</text>
</comment>
<keyword evidence="4" id="KW-1185">Reference proteome</keyword>
<dbReference type="Pfam" id="PF01575">
    <property type="entry name" value="MaoC_dehydratas"/>
    <property type="match status" value="1"/>
</dbReference>
<dbReference type="Gene3D" id="3.10.129.10">
    <property type="entry name" value="Hotdog Thioesterase"/>
    <property type="match status" value="1"/>
</dbReference>
<dbReference type="PRINTS" id="PR01483">
    <property type="entry name" value="FASYNTHASE"/>
</dbReference>
<dbReference type="Proteomes" id="UP000624325">
    <property type="component" value="Unassembled WGS sequence"/>
</dbReference>
<evidence type="ECO:0000313" key="3">
    <source>
        <dbReference type="EMBL" id="GIF60824.1"/>
    </source>
</evidence>
<proteinExistence type="inferred from homology"/>
<name>A0ABQ4CDI3_9ACTN</name>
<dbReference type="InterPro" id="IPR002539">
    <property type="entry name" value="MaoC-like_dom"/>
</dbReference>
<comment type="similarity">
    <text evidence="1">Belongs to the enoyl-CoA hydratase/isomerase family.</text>
</comment>
<dbReference type="SUPFAM" id="SSF54637">
    <property type="entry name" value="Thioesterase/thiol ester dehydrase-isomerase"/>
    <property type="match status" value="2"/>
</dbReference>
<protein>
    <recommendedName>
        <fullName evidence="2">MaoC-like domain-containing protein</fullName>
    </recommendedName>
</protein>
<dbReference type="PANTHER" id="PTHR43841:SF1">
    <property type="entry name" value="3-HYDROXYACYL-THIOESTER DEHYDRATASE X"/>
    <property type="match status" value="1"/>
</dbReference>
<dbReference type="InterPro" id="IPR029069">
    <property type="entry name" value="HotDog_dom_sf"/>
</dbReference>